<accession>A0ABY7VJB7</accession>
<proteinExistence type="predicted"/>
<sequence>MTANNPQKNNNKKSSRICEQELIDVIGVNATLALERVFSASYLYIPARAPSKAIINAVGLSAAMKLVAHFGCGDIWVGKSLLTKYRNISICEEKDQGKTLPELAAQFKTGIPNIRRILKQRGVQA</sequence>
<dbReference type="EMBL" id="CP059693">
    <property type="protein sequence ID" value="WDE13850.1"/>
    <property type="molecule type" value="Genomic_DNA"/>
</dbReference>
<dbReference type="Proteomes" id="UP001215231">
    <property type="component" value="Chromosome"/>
</dbReference>
<name>A0ABY7VJB7_9GAMM</name>
<keyword evidence="2" id="KW-1185">Reference proteome</keyword>
<evidence type="ECO:0000313" key="2">
    <source>
        <dbReference type="Proteomes" id="UP001215231"/>
    </source>
</evidence>
<evidence type="ECO:0008006" key="3">
    <source>
        <dbReference type="Google" id="ProtNLM"/>
    </source>
</evidence>
<reference evidence="1 2" key="1">
    <citation type="journal article" date="2022" name="Mar. Drugs">
        <title>Bioassay-Guided Fractionation Leads to the Detection of Cholic Acid Generated by the Rare Thalassomonas sp.</title>
        <authorList>
            <person name="Pheiffer F."/>
            <person name="Schneider Y.K."/>
            <person name="Hansen E.H."/>
            <person name="Andersen J.H."/>
            <person name="Isaksson J."/>
            <person name="Busche T."/>
            <person name="R C."/>
            <person name="Kalinowski J."/>
            <person name="Zyl L.V."/>
            <person name="Trindade M."/>
        </authorList>
    </citation>
    <scope>NUCLEOTIDE SEQUENCE [LARGE SCALE GENOMIC DNA]</scope>
    <source>
        <strain evidence="1 2">A5K-61T</strain>
    </source>
</reference>
<organism evidence="1 2">
    <name type="scientific">Thalassomonas haliotis</name>
    <dbReference type="NCBI Taxonomy" id="485448"/>
    <lineage>
        <taxon>Bacteria</taxon>
        <taxon>Pseudomonadati</taxon>
        <taxon>Pseudomonadota</taxon>
        <taxon>Gammaproteobacteria</taxon>
        <taxon>Alteromonadales</taxon>
        <taxon>Colwelliaceae</taxon>
        <taxon>Thalassomonas</taxon>
    </lineage>
</organism>
<evidence type="ECO:0000313" key="1">
    <source>
        <dbReference type="EMBL" id="WDE13850.1"/>
    </source>
</evidence>
<dbReference type="RefSeq" id="WP_274054298.1">
    <property type="nucleotide sequence ID" value="NZ_CP059693.1"/>
</dbReference>
<protein>
    <recommendedName>
        <fullName evidence="3">Mor transcription activator domain-containing protein</fullName>
    </recommendedName>
</protein>
<gene>
    <name evidence="1" type="ORF">H3N35_10655</name>
</gene>